<feature type="domain" description="CNA-B" evidence="3">
    <location>
        <begin position="1757"/>
        <end position="1837"/>
    </location>
</feature>
<dbReference type="Proteomes" id="UP000260721">
    <property type="component" value="Unassembled WGS sequence"/>
</dbReference>
<feature type="domain" description="CNA-B" evidence="3">
    <location>
        <begin position="1482"/>
        <end position="1566"/>
    </location>
</feature>
<dbReference type="InterPro" id="IPR008454">
    <property type="entry name" value="Collagen-bd_Cna-like_B-typ_dom"/>
</dbReference>
<dbReference type="EMBL" id="QUSK01000002">
    <property type="protein sequence ID" value="RGD78035.1"/>
    <property type="molecule type" value="Genomic_DNA"/>
</dbReference>
<feature type="domain" description="SpaA-like prealbumin fold" evidence="4">
    <location>
        <begin position="1197"/>
        <end position="1278"/>
    </location>
</feature>
<feature type="domain" description="CNA-B" evidence="3">
    <location>
        <begin position="1665"/>
        <end position="1748"/>
    </location>
</feature>
<feature type="domain" description="CNA-B" evidence="3">
    <location>
        <begin position="1935"/>
        <end position="2019"/>
    </location>
</feature>
<accession>A0A3E3E7K3</accession>
<protein>
    <submittedName>
        <fullName evidence="5">Cna B-type domain-containing protein</fullName>
    </submittedName>
</protein>
<evidence type="ECO:0000313" key="5">
    <source>
        <dbReference type="EMBL" id="RGD78035.1"/>
    </source>
</evidence>
<reference evidence="5 6" key="1">
    <citation type="submission" date="2018-08" db="EMBL/GenBank/DDBJ databases">
        <title>A genome reference for cultivated species of the human gut microbiota.</title>
        <authorList>
            <person name="Zou Y."/>
            <person name="Xue W."/>
            <person name="Luo G."/>
        </authorList>
    </citation>
    <scope>NUCLEOTIDE SEQUENCE [LARGE SCALE GENOMIC DNA]</scope>
    <source>
        <strain evidence="5 6">TF08-11</strain>
    </source>
</reference>
<evidence type="ECO:0000313" key="6">
    <source>
        <dbReference type="Proteomes" id="UP000260721"/>
    </source>
</evidence>
<feature type="domain" description="CNA-B" evidence="3">
    <location>
        <begin position="1845"/>
        <end position="1928"/>
    </location>
</feature>
<feature type="transmembrane region" description="Helical" evidence="2">
    <location>
        <begin position="2311"/>
        <end position="2330"/>
    </location>
</feature>
<sequence length="2335" mass="263409">MKRFKKLSTTFLTTVLLACNTITSPGFNVWAQEEKIPIDNPSDVDKSIEEPVEETIVPEEPALEEPVINEPSQNHEVSIPQTTAEEPVEQEQFPSFEKSIDMKDGPTVKVNAPEGAFPRGIQVDIQKVDVDTIYDLLHAQDETIKKEEVIALDFDFYTENMHHIEPKQKISITLQNLDLSKDTKATLYHLPDKNAKPEKKELTTFDTNKKLITFESSSFSIYALIVSPTETNETVQPETVVTPEEQPTEETEDHSTSTDLYDSSINLAPGTSDSYYGGEIITVYDNISISGNNTVVPEGAYTIVSLPKTSFQKPRESEVSTSFDNFKSLEIKETDTDYQIILTYKTLYGGYNGGTPIRVNLLPGQVINNSQHTITQQFFNKDGKKLTQDSTQIIKAKATIETLQKKDYEATQLIKEVDSDFVIKEGTYVDFIAYYYSVNSNKNDPRDRRLYAKIPEGTKVKENTGWTYEPETNRYYRDIPRDKFNDGYDYTLRRYNTYYRTITLDLGGIDLSSYDASNKSKEFRVDFSIQPVVDGIVQNDLGPNTGYYSKPYYVLKEIPKPQGASPSWDIAKYEKIIDKDYQPIDGSTYPIDFTYKYTTISYNKDYLYTHRMRYTLKNINVWSLSNANREDESIRELTIRDSRVDISPYVEPHQIRLMVIGLNEEDAKWMKEQLTGTKAYGITSSGQKVLISDHVPIHIDRSYNDSFDGEDWQTLSNTENYTKVEFVYPNGGVTLKGKDQIERCKYAIYSDVIGRVKESTYQTLKEKIDAHQEALLGDTTEYANTSITTRYYKFAGDTELTSQEDTRQYAWTTDFIRMQIEKIIRYNRLSITNGSQFFTNDTISTSERYRHSRIGNFSEATEPKNLNVYYLVPDGLEPIKNTNTFESIEVIRGYRDGMNLVIAKPKSITIPKLDGSLSRDTDNWLYLDFTVTTRLDIGNYTIYSCMSYDNNKIGVDPNGNQYGILQDSSPSGVWSTILKDANNRPDDNTRFTNFNASTFKIYPPKVLSAIKEVKLTSEPDSKYASSLGSKATIGDQIDYRWVLKNNSNAPIDQLEILDILPDKGDHAIVHNDAGEYPARGSSFTTPLLSIEDNSKFDYYYSTDPVKQTTQENYKANWSSSVDDMSKVTMIKAVLKKGQTIPVGENAYIVTHNQIVNDPKIQDGDKAYNSFAYTLNEGTSFMEALRTEVQVTYPKRDVLVEKVNMEDDSYKLFGATFNLYEEGTGENGSDKLILSDVVTNHDGIATFPNLLVGKEYYLQETKAPSGYVKTDTKTYFTVKPPINDTDVQKILIQNDVPRTTMHLQKEWIGPQNTQEVTIHILANEKDTGQTVVLKAVDDWKTSVENLPVNDKNGNPIAYSIQEDAGKNYSSSIRGDMESGFVITNTNTEKRDVSVSKTWIGPKQDSVQVTLIKDGTPTDQTLTLQEANEWKSSFEDLIKYDPTDGHEIVYTVQENEISDYSLQMTGDMDNGFVLTNTNTETLSISVTKSWIGPVQSQAQITLVKDGALTEQTLTLNQENGWKASFDNLAKYDATDGHKIEYTIQEAPVENYTSKITGSMEDGFTVTNTNTETVSIPVEKHWIGPMTDSVDITLVKDEEDTENTLVLNAQNEWKDSFENLPKYDEKDGHLIDYKIKETAVKDYTSKITGDALNGFVVTNTNVHAISIPVQKVWVGPALDSIEVSLLRDEQETGQVLTLTKDQEWKSSFNNLLEFDPSDGHRYVYSLKEADVPGYKSLITGTQDTGFTITNTITGKVSVGITKQWIGKAADSVTVDLMNGDQKVDSIELSASNHWQYTFTNLEQYDENGQPISYTISEVNLDGYVSKITGNMNTGFVITNTNTETVDIPVEKSWIGPEGKQAEVNLYKDGIDQIASLVLSESNQWTSTFTDLPVYDSNDGHKIMYAIKETPIDGYQSEITGDAKSGYRIVNTNIETLSVSVKKQWIGPAQAKATFTLYQDGKKTNQTLVLSKQDQWQGSFTDLAKYDHNDGHAYVYTIEETQLPDYDSKVEGNMKDGFTVTNTNTEAVNVPVEKKWIGPAASKVDILLVKDGIETDRKLTLNEWNHWKGAFNDLTKYDSKDGHEIQYAIKEIPIVDYSSDIKQTTDGYVVTNTNMKTRSISVEKRWIGPKADQVMVALYADGKDTGQSLTLSEENEWKAVFDGLSQYDSEDGHEISYSIQEKELPNYTVSIEGDMVSGFVLTNTNVSKRNITVSKKWIGQEGKSATIYLKQDGQRVQTVRLTQECGWQYEFKDLVMYDVKDGHAISYEIEEEEQPGYTSKITGNMEDGFIATNTQITSDSKSKGSTPTGESFDGTSMIVLAITSVVMLIALWIVKRKGL</sequence>
<feature type="domain" description="CNA-B" evidence="3">
    <location>
        <begin position="2027"/>
        <end position="2109"/>
    </location>
</feature>
<name>A0A3E3E7K3_9FIRM</name>
<comment type="caution">
    <text evidence="5">The sequence shown here is derived from an EMBL/GenBank/DDBJ whole genome shotgun (WGS) entry which is preliminary data.</text>
</comment>
<evidence type="ECO:0000256" key="2">
    <source>
        <dbReference type="SAM" id="Phobius"/>
    </source>
</evidence>
<dbReference type="Pfam" id="PF17802">
    <property type="entry name" value="SpaA"/>
    <property type="match status" value="1"/>
</dbReference>
<feature type="domain" description="CNA-B" evidence="3">
    <location>
        <begin position="1575"/>
        <end position="1657"/>
    </location>
</feature>
<feature type="domain" description="CNA-B" evidence="3">
    <location>
        <begin position="2116"/>
        <end position="2200"/>
    </location>
</feature>
<dbReference type="RefSeq" id="WP_117445327.1">
    <property type="nucleotide sequence ID" value="NZ_JBFBOW010000003.1"/>
</dbReference>
<proteinExistence type="predicted"/>
<dbReference type="Pfam" id="PF05738">
    <property type="entry name" value="Cna_B"/>
    <property type="match status" value="11"/>
</dbReference>
<feature type="compositionally biased region" description="Low complexity" evidence="1">
    <location>
        <begin position="233"/>
        <end position="245"/>
    </location>
</feature>
<gene>
    <name evidence="5" type="ORF">DXC78_01145</name>
</gene>
<feature type="domain" description="CNA-B" evidence="3">
    <location>
        <begin position="1391"/>
        <end position="1475"/>
    </location>
</feature>
<dbReference type="Gene3D" id="2.60.40.10">
    <property type="entry name" value="Immunoglobulins"/>
    <property type="match status" value="1"/>
</dbReference>
<keyword evidence="2" id="KW-0472">Membrane</keyword>
<dbReference type="SUPFAM" id="SSF49478">
    <property type="entry name" value="Cna protein B-type domain"/>
    <property type="match status" value="12"/>
</dbReference>
<feature type="region of interest" description="Disordered" evidence="1">
    <location>
        <begin position="233"/>
        <end position="263"/>
    </location>
</feature>
<evidence type="ECO:0000259" key="4">
    <source>
        <dbReference type="Pfam" id="PF17802"/>
    </source>
</evidence>
<organism evidence="5 6">
    <name type="scientific">Faecalicoccus pleomorphus</name>
    <dbReference type="NCBI Taxonomy" id="1323"/>
    <lineage>
        <taxon>Bacteria</taxon>
        <taxon>Bacillati</taxon>
        <taxon>Bacillota</taxon>
        <taxon>Erysipelotrichia</taxon>
        <taxon>Erysipelotrichales</taxon>
        <taxon>Erysipelotrichaceae</taxon>
        <taxon>Faecalicoccus</taxon>
    </lineage>
</organism>
<feature type="domain" description="CNA-B" evidence="3">
    <location>
        <begin position="2207"/>
        <end position="2290"/>
    </location>
</feature>
<evidence type="ECO:0000256" key="1">
    <source>
        <dbReference type="SAM" id="MobiDB-lite"/>
    </source>
</evidence>
<keyword evidence="2" id="KW-0812">Transmembrane</keyword>
<dbReference type="InterPro" id="IPR041033">
    <property type="entry name" value="SpaA_PFL_dom_1"/>
</dbReference>
<evidence type="ECO:0000259" key="3">
    <source>
        <dbReference type="Pfam" id="PF05738"/>
    </source>
</evidence>
<dbReference type="PROSITE" id="PS51257">
    <property type="entry name" value="PROKAR_LIPOPROTEIN"/>
    <property type="match status" value="1"/>
</dbReference>
<feature type="domain" description="CNA-B" evidence="3">
    <location>
        <begin position="1303"/>
        <end position="1384"/>
    </location>
</feature>
<keyword evidence="2" id="KW-1133">Transmembrane helix</keyword>
<dbReference type="STRING" id="1123313.GCA_000420345_00144"/>
<dbReference type="InterPro" id="IPR013783">
    <property type="entry name" value="Ig-like_fold"/>
</dbReference>
<dbReference type="Gene3D" id="2.60.40.1140">
    <property type="entry name" value="Collagen-binding surface protein Cna, B-type domain"/>
    <property type="match status" value="11"/>
</dbReference>
<dbReference type="CDD" id="cd00222">
    <property type="entry name" value="CollagenBindB"/>
    <property type="match status" value="11"/>
</dbReference>